<feature type="domain" description="Exostosin GT47" evidence="1">
    <location>
        <begin position="217"/>
        <end position="289"/>
    </location>
</feature>
<proteinExistence type="predicted"/>
<sequence>MLKLYTNTEFLTETHRKEVFPLLFDLHYLKNSELLNYYQFVDDASKSDVIVFPIDYTSFLKFRNAFGNLQKLAKEDEKPIWIYTGGDYGFTNYIKNSYTFRLSGFDSKLSNTTFVIPSFVNDPYTSYLPQGFSTLKKENEPTIGFVGHANSSILKYSKEVLNHFKYKLKISFLGKLADAQSFYPSSIKRANYLKKLQLSKGLQTNFILRNHYRAGVQTELEKQKSAKAFYNNMYSNAYTFCSRGVGNFSVRFYETLAVGRIPILLNTDCRLPLNDIIDWDKHIVILNDKKKASFEEQILDFHNSKSDSEFEELQKSNRKLWEIYLMRPSYFIKIHDAFLNKINKNG</sequence>
<evidence type="ECO:0000259" key="1">
    <source>
        <dbReference type="Pfam" id="PF03016"/>
    </source>
</evidence>
<organism evidence="2 3">
    <name type="scientific">Mariniflexile jejuense</name>
    <dbReference type="NCBI Taxonomy" id="1173582"/>
    <lineage>
        <taxon>Bacteria</taxon>
        <taxon>Pseudomonadati</taxon>
        <taxon>Bacteroidota</taxon>
        <taxon>Flavobacteriia</taxon>
        <taxon>Flavobacteriales</taxon>
        <taxon>Flavobacteriaceae</taxon>
        <taxon>Mariniflexile</taxon>
    </lineage>
</organism>
<comment type="caution">
    <text evidence="2">The sequence shown here is derived from an EMBL/GenBank/DDBJ whole genome shotgun (WGS) entry which is preliminary data.</text>
</comment>
<dbReference type="EMBL" id="JBHTJI010000001">
    <property type="protein sequence ID" value="MFD0989547.1"/>
    <property type="molecule type" value="Genomic_DNA"/>
</dbReference>
<dbReference type="RefSeq" id="WP_379925124.1">
    <property type="nucleotide sequence ID" value="NZ_JBHTJI010000001.1"/>
</dbReference>
<reference evidence="3" key="1">
    <citation type="journal article" date="2019" name="Int. J. Syst. Evol. Microbiol.">
        <title>The Global Catalogue of Microorganisms (GCM) 10K type strain sequencing project: providing services to taxonomists for standard genome sequencing and annotation.</title>
        <authorList>
            <consortium name="The Broad Institute Genomics Platform"/>
            <consortium name="The Broad Institute Genome Sequencing Center for Infectious Disease"/>
            <person name="Wu L."/>
            <person name="Ma J."/>
        </authorList>
    </citation>
    <scope>NUCLEOTIDE SEQUENCE [LARGE SCALE GENOMIC DNA]</scope>
    <source>
        <strain evidence="3">CCUG 62414</strain>
    </source>
</reference>
<keyword evidence="3" id="KW-1185">Reference proteome</keyword>
<dbReference type="Pfam" id="PF03016">
    <property type="entry name" value="Exostosin_GT47"/>
    <property type="match status" value="1"/>
</dbReference>
<name>A0ABW3JGK7_9FLAO</name>
<gene>
    <name evidence="2" type="ORF">ACFQ1R_05530</name>
</gene>
<evidence type="ECO:0000313" key="2">
    <source>
        <dbReference type="EMBL" id="MFD0989547.1"/>
    </source>
</evidence>
<accession>A0ABW3JGK7</accession>
<dbReference type="InterPro" id="IPR040911">
    <property type="entry name" value="Exostosin_GT47"/>
</dbReference>
<dbReference type="Proteomes" id="UP001597061">
    <property type="component" value="Unassembled WGS sequence"/>
</dbReference>
<evidence type="ECO:0000313" key="3">
    <source>
        <dbReference type="Proteomes" id="UP001597061"/>
    </source>
</evidence>
<protein>
    <submittedName>
        <fullName evidence="2">Exostosin family protein</fullName>
    </submittedName>
</protein>